<proteinExistence type="predicted"/>
<dbReference type="AlphaFoldDB" id="A0A9K3CTD0"/>
<feature type="compositionally biased region" description="Basic residues" evidence="1">
    <location>
        <begin position="272"/>
        <end position="281"/>
    </location>
</feature>
<evidence type="ECO:0000313" key="2">
    <source>
        <dbReference type="EMBL" id="GIQ82102.1"/>
    </source>
</evidence>
<comment type="caution">
    <text evidence="2">The sequence shown here is derived from an EMBL/GenBank/DDBJ whole genome shotgun (WGS) entry which is preliminary data.</text>
</comment>
<reference evidence="2 3" key="1">
    <citation type="journal article" date="2018" name="PLoS ONE">
        <title>The draft genome of Kipferlia bialata reveals reductive genome evolution in fornicate parasites.</title>
        <authorList>
            <person name="Tanifuji G."/>
            <person name="Takabayashi S."/>
            <person name="Kume K."/>
            <person name="Takagi M."/>
            <person name="Nakayama T."/>
            <person name="Kamikawa R."/>
            <person name="Inagaki Y."/>
            <person name="Hashimoto T."/>
        </authorList>
    </citation>
    <scope>NUCLEOTIDE SEQUENCE [LARGE SCALE GENOMIC DNA]</scope>
    <source>
        <strain evidence="2">NY0173</strain>
    </source>
</reference>
<feature type="region of interest" description="Disordered" evidence="1">
    <location>
        <begin position="230"/>
        <end position="281"/>
    </location>
</feature>
<name>A0A9K3CTD0_9EUKA</name>
<dbReference type="Proteomes" id="UP000265618">
    <property type="component" value="Unassembled WGS sequence"/>
</dbReference>
<accession>A0A9K3CTD0</accession>
<dbReference type="EMBL" id="BDIP01000592">
    <property type="protein sequence ID" value="GIQ82102.1"/>
    <property type="molecule type" value="Genomic_DNA"/>
</dbReference>
<evidence type="ECO:0000313" key="3">
    <source>
        <dbReference type="Proteomes" id="UP000265618"/>
    </source>
</evidence>
<sequence length="281" mass="29777">MPSSLLVLPDEVKGTSVEFFMVPHPRKPKGIVYGHCGACGAGTCLDVAALGPSPLSGFQGTRVVSLRSMSLLTPIPLALPMSPILRRCLSDCGDSVSVSGDCDTVLESLRQVDSRLADTKARGPSVPICEACPGLVHCLESRSDTLQSVLGALCTSSMVGGSPVYVYSEDRHVDFLVRLVEGVQQAIPTLNAVTAAMAVSEYLGRDLIRLLCARLSLCMSDILPLPKVTEGGDVDMGGDAPASPAKDAPKKRQPKRLAADTDQPSIMSMFGKPKRRSKKKK</sequence>
<evidence type="ECO:0000256" key="1">
    <source>
        <dbReference type="SAM" id="MobiDB-lite"/>
    </source>
</evidence>
<gene>
    <name evidence="2" type="ORF">KIPB_003184</name>
</gene>
<keyword evidence="3" id="KW-1185">Reference proteome</keyword>
<organism evidence="2 3">
    <name type="scientific">Kipferlia bialata</name>
    <dbReference type="NCBI Taxonomy" id="797122"/>
    <lineage>
        <taxon>Eukaryota</taxon>
        <taxon>Metamonada</taxon>
        <taxon>Carpediemonas-like organisms</taxon>
        <taxon>Kipferlia</taxon>
    </lineage>
</organism>
<protein>
    <submittedName>
        <fullName evidence="2">Uncharacterized protein</fullName>
    </submittedName>
</protein>